<dbReference type="GO" id="GO:0032259">
    <property type="term" value="P:methylation"/>
    <property type="evidence" value="ECO:0007669"/>
    <property type="project" value="UniProtKB-KW"/>
</dbReference>
<evidence type="ECO:0000256" key="1">
    <source>
        <dbReference type="SAM" id="MobiDB-lite"/>
    </source>
</evidence>
<accession>A0A839T482</accession>
<dbReference type="Proteomes" id="UP000549250">
    <property type="component" value="Unassembled WGS sequence"/>
</dbReference>
<dbReference type="EMBL" id="JACHXI010000014">
    <property type="protein sequence ID" value="MBB3104341.1"/>
    <property type="molecule type" value="Genomic_DNA"/>
</dbReference>
<reference evidence="3 4" key="1">
    <citation type="submission" date="2020-08" db="EMBL/GenBank/DDBJ databases">
        <title>Genomic Encyclopedia of Type Strains, Phase III (KMG-III): the genomes of soil and plant-associated and newly described type strains.</title>
        <authorList>
            <person name="Whitman W."/>
        </authorList>
    </citation>
    <scope>NUCLEOTIDE SEQUENCE [LARGE SCALE GENOMIC DNA]</scope>
    <source>
        <strain evidence="3 4">CECT 4462</strain>
    </source>
</reference>
<dbReference type="PANTHER" id="PTHR38043:SF1">
    <property type="entry name" value="PROTEIN HEMX"/>
    <property type="match status" value="1"/>
</dbReference>
<dbReference type="GO" id="GO:0004851">
    <property type="term" value="F:uroporphyrin-III C-methyltransferase activity"/>
    <property type="evidence" value="ECO:0007669"/>
    <property type="project" value="UniProtKB-EC"/>
</dbReference>
<feature type="region of interest" description="Disordered" evidence="1">
    <location>
        <begin position="1"/>
        <end position="47"/>
    </location>
</feature>
<feature type="compositionally biased region" description="Low complexity" evidence="1">
    <location>
        <begin position="27"/>
        <end position="37"/>
    </location>
</feature>
<proteinExistence type="predicted"/>
<name>A0A839T482_AZOMA</name>
<feature type="region of interest" description="Disordered" evidence="1">
    <location>
        <begin position="375"/>
        <end position="420"/>
    </location>
</feature>
<feature type="compositionally biased region" description="Gly residues" evidence="1">
    <location>
        <begin position="38"/>
        <end position="47"/>
    </location>
</feature>
<evidence type="ECO:0000256" key="2">
    <source>
        <dbReference type="SAM" id="Phobius"/>
    </source>
</evidence>
<feature type="compositionally biased region" description="Basic and acidic residues" evidence="1">
    <location>
        <begin position="375"/>
        <end position="388"/>
    </location>
</feature>
<protein>
    <submittedName>
        <fullName evidence="3">Uroporphyrin-3 C-methyltransferase</fullName>
        <ecNumber evidence="3">2.1.1.107</ecNumber>
    </submittedName>
</protein>
<evidence type="ECO:0000313" key="3">
    <source>
        <dbReference type="EMBL" id="MBB3104341.1"/>
    </source>
</evidence>
<dbReference type="AlphaFoldDB" id="A0A839T482"/>
<dbReference type="RefSeq" id="WP_183167217.1">
    <property type="nucleotide sequence ID" value="NZ_JACHXI010000014.1"/>
</dbReference>
<gene>
    <name evidence="3" type="ORF">FHR87_002756</name>
</gene>
<keyword evidence="2" id="KW-0472">Membrane</keyword>
<feature type="transmembrane region" description="Helical" evidence="2">
    <location>
        <begin position="51"/>
        <end position="72"/>
    </location>
</feature>
<dbReference type="EC" id="2.1.1.107" evidence="3"/>
<organism evidence="3 4">
    <name type="scientific">Azomonas macrocytogenes</name>
    <name type="common">Azotobacter macrocytogenes</name>
    <dbReference type="NCBI Taxonomy" id="69962"/>
    <lineage>
        <taxon>Bacteria</taxon>
        <taxon>Pseudomonadati</taxon>
        <taxon>Pseudomonadota</taxon>
        <taxon>Gammaproteobacteria</taxon>
        <taxon>Pseudomonadales</taxon>
        <taxon>Pseudomonadaceae</taxon>
        <taxon>Azomonas</taxon>
    </lineage>
</organism>
<keyword evidence="4" id="KW-1185">Reference proteome</keyword>
<keyword evidence="3" id="KW-0489">Methyltransferase</keyword>
<comment type="caution">
    <text evidence="3">The sequence shown here is derived from an EMBL/GenBank/DDBJ whole genome shotgun (WGS) entry which is preliminary data.</text>
</comment>
<sequence>MSEADTQNKLQKDPAVGNPAPPPPPLRNSKGRPSSNGSNGGPGHSGSGGKVLASLAILIGLAGAGAAGYTFWLQQGQLKRINAQQEQIQKLQGISQQAQQLASQERQLTSRLDRFPSVEELDERRRLLATLQSEQQRLSTRVERVLGASREDWRLAEAEHLLRMAMLRLSAMQDVKSAIALLNESDLILQKQDDPGAYAAREKLMDSLEALRSLPNLDRTGLFLQLGALRGLSSQLTAMAPQFHLTEAKAEPADETRWQHWLNEVARYVRIDLDAVNNVKPLLAGQSLGQVRLALALAIEQAQWAVLNGNTEVYQQSLGQAHALLADYFNADDLESKALAERIQALSERQITATMPDLTPSLRALEAYIAEREKAAKGVKPEEGEKKPKAPVTSSTRESRQDKQVARMPKQALLKEGART</sequence>
<dbReference type="Pfam" id="PF04375">
    <property type="entry name" value="HemX"/>
    <property type="match status" value="1"/>
</dbReference>
<keyword evidence="3" id="KW-0808">Transferase</keyword>
<evidence type="ECO:0000313" key="4">
    <source>
        <dbReference type="Proteomes" id="UP000549250"/>
    </source>
</evidence>
<keyword evidence="2" id="KW-1133">Transmembrane helix</keyword>
<keyword evidence="2" id="KW-0812">Transmembrane</keyword>
<dbReference type="InterPro" id="IPR007470">
    <property type="entry name" value="HemX"/>
</dbReference>
<dbReference type="PANTHER" id="PTHR38043">
    <property type="entry name" value="PROTEIN HEMX"/>
    <property type="match status" value="1"/>
</dbReference>